<keyword evidence="2" id="KW-1185">Reference proteome</keyword>
<gene>
    <name evidence="1" type="primary">NCL1_48740</name>
    <name evidence="1" type="ORF">TNCV_2350791</name>
</gene>
<proteinExistence type="predicted"/>
<comment type="caution">
    <text evidence="1">The sequence shown here is derived from an EMBL/GenBank/DDBJ whole genome shotgun (WGS) entry which is preliminary data.</text>
</comment>
<reference evidence="1" key="1">
    <citation type="submission" date="2020-08" db="EMBL/GenBank/DDBJ databases">
        <title>Multicomponent nature underlies the extraordinary mechanical properties of spider dragline silk.</title>
        <authorList>
            <person name="Kono N."/>
            <person name="Nakamura H."/>
            <person name="Mori M."/>
            <person name="Yoshida Y."/>
            <person name="Ohtoshi R."/>
            <person name="Malay A.D."/>
            <person name="Moran D.A.P."/>
            <person name="Tomita M."/>
            <person name="Numata K."/>
            <person name="Arakawa K."/>
        </authorList>
    </citation>
    <scope>NUCLEOTIDE SEQUENCE</scope>
</reference>
<dbReference type="PROSITE" id="PS51257">
    <property type="entry name" value="PROKAR_LIPOPROTEIN"/>
    <property type="match status" value="1"/>
</dbReference>
<name>A0A8X6SMY0_TRICX</name>
<evidence type="ECO:0000313" key="2">
    <source>
        <dbReference type="Proteomes" id="UP000887159"/>
    </source>
</evidence>
<sequence>MTGLPRSDTLTTGLPQPRQECQNINGTVVCACHYIIALSVCDIRPYNKMLRIILLISVGIIAANAIACPKNYCDDVCCTPPECSEDEILVKKGGFCGCCDVCRTIIREGEPCPLGPRGIPPSSQCEEGTTCKSTDDGLKCVRNCKSE</sequence>
<dbReference type="AlphaFoldDB" id="A0A8X6SMY0"/>
<dbReference type="EMBL" id="BMAU01021338">
    <property type="protein sequence ID" value="GFY16436.1"/>
    <property type="molecule type" value="Genomic_DNA"/>
</dbReference>
<dbReference type="Proteomes" id="UP000887159">
    <property type="component" value="Unassembled WGS sequence"/>
</dbReference>
<evidence type="ECO:0000313" key="1">
    <source>
        <dbReference type="EMBL" id="GFY16436.1"/>
    </source>
</evidence>
<accession>A0A8X6SMY0</accession>
<organism evidence="1 2">
    <name type="scientific">Trichonephila clavipes</name>
    <name type="common">Golden silk orbweaver</name>
    <name type="synonym">Nephila clavipes</name>
    <dbReference type="NCBI Taxonomy" id="2585209"/>
    <lineage>
        <taxon>Eukaryota</taxon>
        <taxon>Metazoa</taxon>
        <taxon>Ecdysozoa</taxon>
        <taxon>Arthropoda</taxon>
        <taxon>Chelicerata</taxon>
        <taxon>Arachnida</taxon>
        <taxon>Araneae</taxon>
        <taxon>Araneomorphae</taxon>
        <taxon>Entelegynae</taxon>
        <taxon>Araneoidea</taxon>
        <taxon>Nephilidae</taxon>
        <taxon>Trichonephila</taxon>
    </lineage>
</organism>
<protein>
    <submittedName>
        <fullName evidence="1">Uncharacterized protein</fullName>
    </submittedName>
</protein>